<reference evidence="5 6" key="1">
    <citation type="submission" date="2017-01" db="EMBL/GenBank/DDBJ databases">
        <title>Deconstructing symbiosis and pathogenesis requirements using a combined genomic-metabolomic approach.</title>
        <authorList>
            <person name="Tobias N.J."/>
            <person name="Wolff H."/>
            <person name="Djahanschiri B."/>
            <person name="Ebersberger I."/>
            <person name="Bode H.B."/>
        </authorList>
    </citation>
    <scope>NUCLEOTIDE SEQUENCE [LARGE SCALE GENOMIC DNA]</scope>
    <source>
        <strain evidence="5 6">DSM 4764</strain>
    </source>
</reference>
<dbReference type="InterPro" id="IPR051335">
    <property type="entry name" value="Alanyl-tRNA_Editing_Enzymes"/>
</dbReference>
<dbReference type="InterPro" id="IPR018163">
    <property type="entry name" value="Thr/Ala-tRNA-synth_IIc_edit"/>
</dbReference>
<dbReference type="EMBL" id="MUBK01000021">
    <property type="protein sequence ID" value="OTA19228.1"/>
    <property type="molecule type" value="Genomic_DNA"/>
</dbReference>
<dbReference type="SUPFAM" id="SSF50447">
    <property type="entry name" value="Translation proteins"/>
    <property type="match status" value="1"/>
</dbReference>
<dbReference type="InterPro" id="IPR009000">
    <property type="entry name" value="Transl_B-barrel_sf"/>
</dbReference>
<evidence type="ECO:0000313" key="6">
    <source>
        <dbReference type="Proteomes" id="UP000194204"/>
    </source>
</evidence>
<dbReference type="PANTHER" id="PTHR43462:SF2">
    <property type="entry name" value="THREONYL AND ALANYL TRNA SYNTHETASE SECOND ADDITIONAL DOMAIN-CONTAINING PROTEIN"/>
    <property type="match status" value="1"/>
</dbReference>
<evidence type="ECO:0000313" key="5">
    <source>
        <dbReference type="EMBL" id="OTA19228.1"/>
    </source>
</evidence>
<keyword evidence="2" id="KW-0479">Metal-binding</keyword>
<dbReference type="Pfam" id="PF07973">
    <property type="entry name" value="tRNA_SAD"/>
    <property type="match status" value="1"/>
</dbReference>
<dbReference type="STRING" id="40578.Xbed_02625"/>
<comment type="caution">
    <text evidence="5">The sequence shown here is derived from an EMBL/GenBank/DDBJ whole genome shotgun (WGS) entry which is preliminary data.</text>
</comment>
<dbReference type="PANTHER" id="PTHR43462">
    <property type="entry name" value="ALANYL-TRNA EDITING PROTEIN"/>
    <property type="match status" value="1"/>
</dbReference>
<keyword evidence="5" id="KW-0030">Aminoacyl-tRNA synthetase</keyword>
<comment type="cofactor">
    <cofactor evidence="1">
        <name>Zn(2+)</name>
        <dbReference type="ChEBI" id="CHEBI:29105"/>
    </cofactor>
</comment>
<dbReference type="GO" id="GO:0004812">
    <property type="term" value="F:aminoacyl-tRNA ligase activity"/>
    <property type="evidence" value="ECO:0007669"/>
    <property type="project" value="UniProtKB-KW"/>
</dbReference>
<gene>
    <name evidence="5" type="ORF">Xbed_02625</name>
</gene>
<proteinExistence type="predicted"/>
<dbReference type="Gene3D" id="2.40.30.130">
    <property type="match status" value="1"/>
</dbReference>
<evidence type="ECO:0000259" key="4">
    <source>
        <dbReference type="Pfam" id="PF07973"/>
    </source>
</evidence>
<accession>A0A1Y2SK89</accession>
<protein>
    <submittedName>
        <fullName evidence="5">Alanyl tRNA synthetase-related protein</fullName>
    </submittedName>
</protein>
<dbReference type="InterPro" id="IPR012947">
    <property type="entry name" value="tRNA_SAD"/>
</dbReference>
<organism evidence="5 6">
    <name type="scientific">Xenorhabdus beddingii</name>
    <dbReference type="NCBI Taxonomy" id="40578"/>
    <lineage>
        <taxon>Bacteria</taxon>
        <taxon>Pseudomonadati</taxon>
        <taxon>Pseudomonadota</taxon>
        <taxon>Gammaproteobacteria</taxon>
        <taxon>Enterobacterales</taxon>
        <taxon>Morganellaceae</taxon>
        <taxon>Xenorhabdus</taxon>
    </lineage>
</organism>
<sequence length="210" mass="23262">MTERIYLSSEILAGDVEVIDCVPRNDGRYSVRLKSTLFHPQGGGQPSDIGWINEVAVVHVAMEEGEIIHQTTAPVTQGNAFARVDGELRQLYSRLHSAGHLIGHVVELAIWHPIKAHHWPGESKVVFKAREDAQNVSAEDIQVICKNFITEDLPCKVTQRDDGLREVSFGHFTPYLCGGTHVTSLGQLGDIKVQAAQMKKGHLTVYYDVV</sequence>
<dbReference type="OrthoDB" id="9812949at2"/>
<dbReference type="GO" id="GO:0046872">
    <property type="term" value="F:metal ion binding"/>
    <property type="evidence" value="ECO:0007669"/>
    <property type="project" value="UniProtKB-KW"/>
</dbReference>
<dbReference type="GO" id="GO:0005524">
    <property type="term" value="F:ATP binding"/>
    <property type="evidence" value="ECO:0007669"/>
    <property type="project" value="InterPro"/>
</dbReference>
<keyword evidence="5" id="KW-0436">Ligase</keyword>
<keyword evidence="6" id="KW-1185">Reference proteome</keyword>
<keyword evidence="3" id="KW-0862">Zinc</keyword>
<dbReference type="Proteomes" id="UP000194204">
    <property type="component" value="Unassembled WGS sequence"/>
</dbReference>
<dbReference type="GO" id="GO:0043039">
    <property type="term" value="P:tRNA aminoacylation"/>
    <property type="evidence" value="ECO:0007669"/>
    <property type="project" value="InterPro"/>
</dbReference>
<evidence type="ECO:0000256" key="2">
    <source>
        <dbReference type="ARBA" id="ARBA00022723"/>
    </source>
</evidence>
<evidence type="ECO:0000256" key="3">
    <source>
        <dbReference type="ARBA" id="ARBA00022833"/>
    </source>
</evidence>
<feature type="domain" description="Threonyl/alanyl tRNA synthetase SAD" evidence="4">
    <location>
        <begin position="167"/>
        <end position="194"/>
    </location>
</feature>
<dbReference type="RefSeq" id="WP_086113341.1">
    <property type="nucleotide sequence ID" value="NZ_CAWNHF010000124.1"/>
</dbReference>
<name>A0A1Y2SK89_9GAMM</name>
<dbReference type="Gene3D" id="3.30.980.10">
    <property type="entry name" value="Threonyl-trna Synthetase, Chain A, domain 2"/>
    <property type="match status" value="1"/>
</dbReference>
<dbReference type="AlphaFoldDB" id="A0A1Y2SK89"/>
<dbReference type="SUPFAM" id="SSF55186">
    <property type="entry name" value="ThrRS/AlaRS common domain"/>
    <property type="match status" value="1"/>
</dbReference>
<evidence type="ECO:0000256" key="1">
    <source>
        <dbReference type="ARBA" id="ARBA00001947"/>
    </source>
</evidence>